<dbReference type="OrthoDB" id="3225650at2759"/>
<organism evidence="1 2">
    <name type="scientific">Pisolithus microcarpus 441</name>
    <dbReference type="NCBI Taxonomy" id="765257"/>
    <lineage>
        <taxon>Eukaryota</taxon>
        <taxon>Fungi</taxon>
        <taxon>Dikarya</taxon>
        <taxon>Basidiomycota</taxon>
        <taxon>Agaricomycotina</taxon>
        <taxon>Agaricomycetes</taxon>
        <taxon>Agaricomycetidae</taxon>
        <taxon>Boletales</taxon>
        <taxon>Sclerodermatineae</taxon>
        <taxon>Pisolithaceae</taxon>
        <taxon>Pisolithus</taxon>
    </lineage>
</organism>
<feature type="non-terminal residue" evidence="1">
    <location>
        <position position="1"/>
    </location>
</feature>
<dbReference type="Proteomes" id="UP000054018">
    <property type="component" value="Unassembled WGS sequence"/>
</dbReference>
<sequence length="123" mass="13352">EQTADGVPNEAFEALIDLLTSDGIDEPPPSTSTVPRARVTAEGAALRDESGRLDFEKICGMFEGQNHAESQGWMPFAAGEPDRRVLDSLGGGAPTDVVNRRDIVRLLYDNLPSILIVFVEVNR</sequence>
<evidence type="ECO:0000313" key="2">
    <source>
        <dbReference type="Proteomes" id="UP000054018"/>
    </source>
</evidence>
<dbReference type="AlphaFoldDB" id="A0A0C9ZB35"/>
<dbReference type="HOGENOM" id="CLU_2020765_0_0_1"/>
<reference evidence="1 2" key="1">
    <citation type="submission" date="2014-04" db="EMBL/GenBank/DDBJ databases">
        <authorList>
            <consortium name="DOE Joint Genome Institute"/>
            <person name="Kuo A."/>
            <person name="Kohler A."/>
            <person name="Costa M.D."/>
            <person name="Nagy L.G."/>
            <person name="Floudas D."/>
            <person name="Copeland A."/>
            <person name="Barry K.W."/>
            <person name="Cichocki N."/>
            <person name="Veneault-Fourrey C."/>
            <person name="LaButti K."/>
            <person name="Lindquist E.A."/>
            <person name="Lipzen A."/>
            <person name="Lundell T."/>
            <person name="Morin E."/>
            <person name="Murat C."/>
            <person name="Sun H."/>
            <person name="Tunlid A."/>
            <person name="Henrissat B."/>
            <person name="Grigoriev I.V."/>
            <person name="Hibbett D.S."/>
            <person name="Martin F."/>
            <person name="Nordberg H.P."/>
            <person name="Cantor M.N."/>
            <person name="Hua S.X."/>
        </authorList>
    </citation>
    <scope>NUCLEOTIDE SEQUENCE [LARGE SCALE GENOMIC DNA]</scope>
    <source>
        <strain evidence="1 2">441</strain>
    </source>
</reference>
<dbReference type="EMBL" id="KN833838">
    <property type="protein sequence ID" value="KIK17118.1"/>
    <property type="molecule type" value="Genomic_DNA"/>
</dbReference>
<reference evidence="2" key="2">
    <citation type="submission" date="2015-01" db="EMBL/GenBank/DDBJ databases">
        <title>Evolutionary Origins and Diversification of the Mycorrhizal Mutualists.</title>
        <authorList>
            <consortium name="DOE Joint Genome Institute"/>
            <consortium name="Mycorrhizal Genomics Consortium"/>
            <person name="Kohler A."/>
            <person name="Kuo A."/>
            <person name="Nagy L.G."/>
            <person name="Floudas D."/>
            <person name="Copeland A."/>
            <person name="Barry K.W."/>
            <person name="Cichocki N."/>
            <person name="Veneault-Fourrey C."/>
            <person name="LaButti K."/>
            <person name="Lindquist E.A."/>
            <person name="Lipzen A."/>
            <person name="Lundell T."/>
            <person name="Morin E."/>
            <person name="Murat C."/>
            <person name="Riley R."/>
            <person name="Ohm R."/>
            <person name="Sun H."/>
            <person name="Tunlid A."/>
            <person name="Henrissat B."/>
            <person name="Grigoriev I.V."/>
            <person name="Hibbett D.S."/>
            <person name="Martin F."/>
        </authorList>
    </citation>
    <scope>NUCLEOTIDE SEQUENCE [LARGE SCALE GENOMIC DNA]</scope>
    <source>
        <strain evidence="2">441</strain>
    </source>
</reference>
<accession>A0A0C9ZB35</accession>
<protein>
    <submittedName>
        <fullName evidence="1">Uncharacterized protein</fullName>
    </submittedName>
</protein>
<name>A0A0C9ZB35_9AGAM</name>
<keyword evidence="2" id="KW-1185">Reference proteome</keyword>
<gene>
    <name evidence="1" type="ORF">PISMIDRAFT_685658</name>
</gene>
<proteinExistence type="predicted"/>
<evidence type="ECO:0000313" key="1">
    <source>
        <dbReference type="EMBL" id="KIK17118.1"/>
    </source>
</evidence>